<feature type="domain" description="HTH iclR-type" evidence="4">
    <location>
        <begin position="11"/>
        <end position="73"/>
    </location>
</feature>
<evidence type="ECO:0000313" key="7">
    <source>
        <dbReference type="Proteomes" id="UP001493487"/>
    </source>
</evidence>
<keyword evidence="1" id="KW-0805">Transcription regulation</keyword>
<feature type="domain" description="IclR-ED" evidence="5">
    <location>
        <begin position="74"/>
        <end position="257"/>
    </location>
</feature>
<dbReference type="InterPro" id="IPR029016">
    <property type="entry name" value="GAF-like_dom_sf"/>
</dbReference>
<accession>A0ABV1L404</accession>
<dbReference type="PANTHER" id="PTHR30136:SF24">
    <property type="entry name" value="HTH-TYPE TRANSCRIPTIONAL REPRESSOR ALLR"/>
    <property type="match status" value="1"/>
</dbReference>
<dbReference type="InterPro" id="IPR014757">
    <property type="entry name" value="Tscrpt_reg_IclR_C"/>
</dbReference>
<dbReference type="Gene3D" id="3.30.450.40">
    <property type="match status" value="1"/>
</dbReference>
<evidence type="ECO:0000256" key="3">
    <source>
        <dbReference type="ARBA" id="ARBA00023163"/>
    </source>
</evidence>
<sequence length="268" mass="30232">MENAGKQVAFVKSADRVLDILELLADEQHPLNLVEISRRLDLPTSSTYKIIQNLLERGYLESDNSEKQFRLGHKLLEIATKYTRNTDLISEFQQIALKIVGDINEAVFLSIRDRDKILYVSEKQSSHPVRFVSHMGMKLPIHSTAMGKAMLSKYTDDEIASIYSDKSLGKLTESTINDLDQLLEQIREARERGLFYSYGEAVQGVRCAAAPICNANNEAVAAIGISIPETRLTDELWQSAQDWVKQSAKELSLRIYYHGIAQSNRLNG</sequence>
<dbReference type="PROSITE" id="PS51077">
    <property type="entry name" value="HTH_ICLR"/>
    <property type="match status" value="1"/>
</dbReference>
<keyword evidence="7" id="KW-1185">Reference proteome</keyword>
<dbReference type="Pfam" id="PF09339">
    <property type="entry name" value="HTH_IclR"/>
    <property type="match status" value="1"/>
</dbReference>
<organism evidence="6 7">
    <name type="scientific">Cohnella silvisoli</name>
    <dbReference type="NCBI Taxonomy" id="2873699"/>
    <lineage>
        <taxon>Bacteria</taxon>
        <taxon>Bacillati</taxon>
        <taxon>Bacillota</taxon>
        <taxon>Bacilli</taxon>
        <taxon>Bacillales</taxon>
        <taxon>Paenibacillaceae</taxon>
        <taxon>Cohnella</taxon>
    </lineage>
</organism>
<dbReference type="Pfam" id="PF01614">
    <property type="entry name" value="IclR_C"/>
    <property type="match status" value="1"/>
</dbReference>
<evidence type="ECO:0000256" key="2">
    <source>
        <dbReference type="ARBA" id="ARBA00023125"/>
    </source>
</evidence>
<name>A0ABV1L404_9BACL</name>
<dbReference type="PANTHER" id="PTHR30136">
    <property type="entry name" value="HELIX-TURN-HELIX TRANSCRIPTIONAL REGULATOR, ICLR FAMILY"/>
    <property type="match status" value="1"/>
</dbReference>
<protein>
    <submittedName>
        <fullName evidence="6">IclR family transcriptional regulator</fullName>
    </submittedName>
</protein>
<dbReference type="InterPro" id="IPR050707">
    <property type="entry name" value="HTH_MetabolicPath_Reg"/>
</dbReference>
<reference evidence="6 7" key="1">
    <citation type="journal article" date="2023" name="Genome Announc.">
        <title>Pan-Genome Analyses of the Genus Cohnella and Proposal of the Novel Species Cohnella silvisoli sp. nov., Isolated from Forest Soil.</title>
        <authorList>
            <person name="Wang C."/>
            <person name="Mao L."/>
            <person name="Bao G."/>
            <person name="Zhu H."/>
        </authorList>
    </citation>
    <scope>NUCLEOTIDE SEQUENCE [LARGE SCALE GENOMIC DNA]</scope>
    <source>
        <strain evidence="6 7">NL03-T5-1</strain>
    </source>
</reference>
<dbReference type="PROSITE" id="PS51078">
    <property type="entry name" value="ICLR_ED"/>
    <property type="match status" value="1"/>
</dbReference>
<evidence type="ECO:0000259" key="5">
    <source>
        <dbReference type="PROSITE" id="PS51078"/>
    </source>
</evidence>
<dbReference type="RefSeq" id="WP_232184525.1">
    <property type="nucleotide sequence ID" value="NZ_JAIOAP010000003.1"/>
</dbReference>
<dbReference type="SUPFAM" id="SSF46785">
    <property type="entry name" value="Winged helix' DNA-binding domain"/>
    <property type="match status" value="1"/>
</dbReference>
<evidence type="ECO:0000313" key="6">
    <source>
        <dbReference type="EMBL" id="MEQ4486502.1"/>
    </source>
</evidence>
<evidence type="ECO:0000256" key="1">
    <source>
        <dbReference type="ARBA" id="ARBA00023015"/>
    </source>
</evidence>
<dbReference type="EMBL" id="JASKHM010000022">
    <property type="protein sequence ID" value="MEQ4486502.1"/>
    <property type="molecule type" value="Genomic_DNA"/>
</dbReference>
<dbReference type="Proteomes" id="UP001493487">
    <property type="component" value="Unassembled WGS sequence"/>
</dbReference>
<keyword evidence="2" id="KW-0238">DNA-binding</keyword>
<dbReference type="Gene3D" id="1.10.10.10">
    <property type="entry name" value="Winged helix-like DNA-binding domain superfamily/Winged helix DNA-binding domain"/>
    <property type="match status" value="1"/>
</dbReference>
<dbReference type="SMART" id="SM00346">
    <property type="entry name" value="HTH_ICLR"/>
    <property type="match status" value="1"/>
</dbReference>
<dbReference type="InterPro" id="IPR036390">
    <property type="entry name" value="WH_DNA-bd_sf"/>
</dbReference>
<dbReference type="InterPro" id="IPR036388">
    <property type="entry name" value="WH-like_DNA-bd_sf"/>
</dbReference>
<dbReference type="InterPro" id="IPR005471">
    <property type="entry name" value="Tscrpt_reg_IclR_N"/>
</dbReference>
<proteinExistence type="predicted"/>
<dbReference type="SUPFAM" id="SSF55781">
    <property type="entry name" value="GAF domain-like"/>
    <property type="match status" value="1"/>
</dbReference>
<keyword evidence="3" id="KW-0804">Transcription</keyword>
<gene>
    <name evidence="6" type="ORF">QJS35_29430</name>
</gene>
<comment type="caution">
    <text evidence="6">The sequence shown here is derived from an EMBL/GenBank/DDBJ whole genome shotgun (WGS) entry which is preliminary data.</text>
</comment>
<evidence type="ECO:0000259" key="4">
    <source>
        <dbReference type="PROSITE" id="PS51077"/>
    </source>
</evidence>